<sequence>MGHLVNYGEVAVVEGLGKRVLENGSGSINPPKFKKRKVSAIRDFPKGCGRFAGNGVVVRSEEENIRRRDLVDELEESSSVVNQPVEFKTLEMAVGLVQKESLELPKSLIHEPAMPNLAQAEGLEPMKSSEHMIVDALPLQSIPPDEVVEGLDNLQTSVTVDAVAENMRKKYPPRRSVSACRDFPPGCGRNAAPINIKEFQELIKPSKNESVVDEKKDKIVKTDPKHSEEEVQVGDAPKSNMKHIITKKIGDGAQVKAEAAVKKGTVEQIHVKDLSKCASKKEHTNETIIKTPRENLMSQSDSRPPSFNKKVGKGSGGSGEKLGMESVKLNKGVSSQRKLPGNSINESRVVSQSQGREYVGLAACDDRVVVQALMVEPNCPWSQAKKNSQPATGNQSQVGQGNKTLKSASKTFKSASGNQSQLQVVKYVGSQSSDNREIVQSLMAAPNCPWRQGSKWSSKGKKKQAFLRK</sequence>
<evidence type="ECO:0000313" key="3">
    <source>
        <dbReference type="Proteomes" id="UP000230069"/>
    </source>
</evidence>
<feature type="compositionally biased region" description="Basic and acidic residues" evidence="1">
    <location>
        <begin position="208"/>
        <end position="229"/>
    </location>
</feature>
<feature type="compositionally biased region" description="Basic residues" evidence="1">
    <location>
        <begin position="458"/>
        <end position="469"/>
    </location>
</feature>
<gene>
    <name evidence="2" type="ORF">AQUCO_03800082v1</name>
</gene>
<proteinExistence type="predicted"/>
<feature type="compositionally biased region" description="Polar residues" evidence="1">
    <location>
        <begin position="332"/>
        <end position="352"/>
    </location>
</feature>
<evidence type="ECO:0000313" key="2">
    <source>
        <dbReference type="EMBL" id="PIA34248.1"/>
    </source>
</evidence>
<dbReference type="AlphaFoldDB" id="A0A2G5CSJ3"/>
<accession>A0A2G5CSJ3</accession>
<dbReference type="InParanoid" id="A0A2G5CSJ3"/>
<evidence type="ECO:0000256" key="1">
    <source>
        <dbReference type="SAM" id="MobiDB-lite"/>
    </source>
</evidence>
<dbReference type="OrthoDB" id="1923214at2759"/>
<feature type="region of interest" description="Disordered" evidence="1">
    <location>
        <begin position="208"/>
        <end position="237"/>
    </location>
</feature>
<feature type="region of interest" description="Disordered" evidence="1">
    <location>
        <begin position="382"/>
        <end position="418"/>
    </location>
</feature>
<keyword evidence="3" id="KW-1185">Reference proteome</keyword>
<dbReference type="STRING" id="218851.A0A2G5CSJ3"/>
<name>A0A2G5CSJ3_AQUCA</name>
<organism evidence="2 3">
    <name type="scientific">Aquilegia coerulea</name>
    <name type="common">Rocky mountain columbine</name>
    <dbReference type="NCBI Taxonomy" id="218851"/>
    <lineage>
        <taxon>Eukaryota</taxon>
        <taxon>Viridiplantae</taxon>
        <taxon>Streptophyta</taxon>
        <taxon>Embryophyta</taxon>
        <taxon>Tracheophyta</taxon>
        <taxon>Spermatophyta</taxon>
        <taxon>Magnoliopsida</taxon>
        <taxon>Ranunculales</taxon>
        <taxon>Ranunculaceae</taxon>
        <taxon>Thalictroideae</taxon>
        <taxon>Aquilegia</taxon>
    </lineage>
</organism>
<feature type="compositionally biased region" description="Polar residues" evidence="1">
    <location>
        <begin position="296"/>
        <end position="305"/>
    </location>
</feature>
<feature type="region of interest" description="Disordered" evidence="1">
    <location>
        <begin position="280"/>
        <end position="352"/>
    </location>
</feature>
<dbReference type="Proteomes" id="UP000230069">
    <property type="component" value="Unassembled WGS sequence"/>
</dbReference>
<feature type="region of interest" description="Disordered" evidence="1">
    <location>
        <begin position="449"/>
        <end position="469"/>
    </location>
</feature>
<protein>
    <submittedName>
        <fullName evidence="2">Uncharacterized protein</fullName>
    </submittedName>
</protein>
<dbReference type="EMBL" id="KZ305055">
    <property type="protein sequence ID" value="PIA34248.1"/>
    <property type="molecule type" value="Genomic_DNA"/>
</dbReference>
<reference evidence="2 3" key="1">
    <citation type="submission" date="2017-09" db="EMBL/GenBank/DDBJ databases">
        <title>WGS assembly of Aquilegia coerulea Goldsmith.</title>
        <authorList>
            <person name="Hodges S."/>
            <person name="Kramer E."/>
            <person name="Nordborg M."/>
            <person name="Tomkins J."/>
            <person name="Borevitz J."/>
            <person name="Derieg N."/>
            <person name="Yan J."/>
            <person name="Mihaltcheva S."/>
            <person name="Hayes R.D."/>
            <person name="Rokhsar D."/>
        </authorList>
    </citation>
    <scope>NUCLEOTIDE SEQUENCE [LARGE SCALE GENOMIC DNA]</scope>
    <source>
        <strain evidence="3">cv. Goldsmith</strain>
    </source>
</reference>